<keyword evidence="1" id="KW-0732">Signal</keyword>
<dbReference type="eggNOG" id="COG1345">
    <property type="taxonomic scope" value="Bacteria"/>
</dbReference>
<name>M7NBF8_9FLAO</name>
<evidence type="ECO:0000256" key="1">
    <source>
        <dbReference type="ARBA" id="ARBA00022729"/>
    </source>
</evidence>
<dbReference type="GeneID" id="98640224"/>
<dbReference type="PATRIC" id="fig|1137281.3.peg.288"/>
<organism evidence="2 3">
    <name type="scientific">Xanthomarina gelatinilytica</name>
    <dbReference type="NCBI Taxonomy" id="1137281"/>
    <lineage>
        <taxon>Bacteria</taxon>
        <taxon>Pseudomonadati</taxon>
        <taxon>Bacteroidota</taxon>
        <taxon>Flavobacteriia</taxon>
        <taxon>Flavobacteriales</taxon>
        <taxon>Flavobacteriaceae</taxon>
        <taxon>Xanthomarina</taxon>
    </lineage>
</organism>
<dbReference type="Proteomes" id="UP000012024">
    <property type="component" value="Unassembled WGS sequence"/>
</dbReference>
<dbReference type="RefSeq" id="WP_007646999.1">
    <property type="nucleotide sequence ID" value="NZ_ANLA01000004.1"/>
</dbReference>
<proteinExistence type="predicted"/>
<gene>
    <name evidence="2" type="ORF">D778_01688</name>
</gene>
<dbReference type="InterPro" id="IPR026444">
    <property type="entry name" value="Secre_tail"/>
</dbReference>
<evidence type="ECO:0000313" key="2">
    <source>
        <dbReference type="EMBL" id="EMQ95798.1"/>
    </source>
</evidence>
<dbReference type="EMBL" id="ANLA01000004">
    <property type="protein sequence ID" value="EMQ95798.1"/>
    <property type="molecule type" value="Genomic_DNA"/>
</dbReference>
<evidence type="ECO:0008006" key="4">
    <source>
        <dbReference type="Google" id="ProtNLM"/>
    </source>
</evidence>
<dbReference type="OrthoDB" id="1652165at2"/>
<sequence>MKTKLLTPIFIGVLCLPFFGLGKTHLDTNPHTIPNVVFYFFPTSLSGFNYVHGSGPSAAQSFQINDVLALERSYTINASTGYEVSLEANNNFTNMLIIPNTIIDSGPVDVYIRLKSSMPVGIHSGTIHIFAPDPTDTRQQFSNQVDEIINVEGEVSRKETIWNGSTWSNGIPNLETIVTLSGNYETSSNSDLLAWSLNIDAGKTLTVDNNTFVKVKTDVIVDGQIIVETQGAFVQVEDSGVFTLKPGGLSTVNKTTSQLVNWYDYTYWSSPVSNTTANQAFANSNRRYWFNAQNYLDVLMETDNGNTYVPGHDDVDDNGDDWTNLAGTDVLVPGVGYAATQKSAGFVSGNTYDHNFDGPFNTGTITTPIYYNGDNGDSDWNFIGNPYPSAIDVDAFFAENSSVIAGSIYFWSHASLPDATNNGNEVYNFNSDDYAIINSGSGEIAGGKPIIPNRYIPSGQGFFVQGLTNDDVVFNNSMRVADNTSNSQFFRTENQANKLWVSLSSDNGAFNQVLMAYVQGASNGNDGLSYDTPRNLSTDAAAIIYTFIENETEKIYAIQGKAESSLTLEEVIPLGFYTSIDEATLYTFTLAKYEGDFLHNNTVYLKDNYQNITHNLTNSDYVFTSSVGEFNDRFEIVFQENTLSIHSLELKNQLSIIELGNNEFTFKTSNMHPVKSLEIYDVQGRKVYVLDGFENSATYSLPALHKATYIAKATMDNEVVVTKKMLKRF</sequence>
<reference evidence="2 3" key="1">
    <citation type="submission" date="2012-12" db="EMBL/GenBank/DDBJ databases">
        <title>Genome assembly of Formosa sp. AK20.</title>
        <authorList>
            <person name="Kumar R."/>
            <person name="Khatri I."/>
            <person name="Vaidya B."/>
            <person name="Subramanian S."/>
            <person name="Pinnaka A."/>
        </authorList>
    </citation>
    <scope>NUCLEOTIDE SEQUENCE [LARGE SCALE GENOMIC DNA]</scope>
    <source>
        <strain evidence="2 3">AK20</strain>
    </source>
</reference>
<accession>M7NBF8</accession>
<dbReference type="NCBIfam" id="TIGR04183">
    <property type="entry name" value="Por_Secre_tail"/>
    <property type="match status" value="1"/>
</dbReference>
<evidence type="ECO:0000313" key="3">
    <source>
        <dbReference type="Proteomes" id="UP000012024"/>
    </source>
</evidence>
<dbReference type="AlphaFoldDB" id="M7NBF8"/>
<protein>
    <recommendedName>
        <fullName evidence="4">Secretion system C-terminal sorting domain-containing protein</fullName>
    </recommendedName>
</protein>
<comment type="caution">
    <text evidence="2">The sequence shown here is derived from an EMBL/GenBank/DDBJ whole genome shotgun (WGS) entry which is preliminary data.</text>
</comment>
<keyword evidence="3" id="KW-1185">Reference proteome</keyword>